<dbReference type="InterPro" id="IPR004088">
    <property type="entry name" value="KH_dom_type_1"/>
</dbReference>
<dbReference type="GO" id="GO:0003723">
    <property type="term" value="F:RNA binding"/>
    <property type="evidence" value="ECO:0007669"/>
    <property type="project" value="UniProtKB-UniRule"/>
</dbReference>
<feature type="domain" description="JmjC" evidence="3">
    <location>
        <begin position="186"/>
        <end position="355"/>
    </location>
</feature>
<dbReference type="Pfam" id="PF00013">
    <property type="entry name" value="KH_1"/>
    <property type="match status" value="2"/>
</dbReference>
<dbReference type="PANTHER" id="PTHR10694">
    <property type="entry name" value="LYSINE-SPECIFIC DEMETHYLASE"/>
    <property type="match status" value="1"/>
</dbReference>
<evidence type="ECO:0000256" key="2">
    <source>
        <dbReference type="SAM" id="MobiDB-lite"/>
    </source>
</evidence>
<comment type="caution">
    <text evidence="4">The sequence shown here is derived from an EMBL/GenBank/DDBJ whole genome shotgun (WGS) entry which is preliminary data.</text>
</comment>
<gene>
    <name evidence="4" type="ORF">LSAT_V11C700370140</name>
</gene>
<feature type="region of interest" description="Disordered" evidence="2">
    <location>
        <begin position="174"/>
        <end position="196"/>
    </location>
</feature>
<dbReference type="AlphaFoldDB" id="A0A9R1V1W0"/>
<evidence type="ECO:0000256" key="1">
    <source>
        <dbReference type="PROSITE-ProRule" id="PRU00117"/>
    </source>
</evidence>
<dbReference type="Pfam" id="PF02373">
    <property type="entry name" value="JmjC"/>
    <property type="match status" value="1"/>
</dbReference>
<dbReference type="Gene3D" id="3.30.1370.10">
    <property type="entry name" value="K Homology domain, type 1"/>
    <property type="match status" value="2"/>
</dbReference>
<protein>
    <recommendedName>
        <fullName evidence="3">JmjC domain-containing protein</fullName>
    </recommendedName>
</protein>
<accession>A0A9R1V1W0</accession>
<evidence type="ECO:0000313" key="5">
    <source>
        <dbReference type="Proteomes" id="UP000235145"/>
    </source>
</evidence>
<reference evidence="4 5" key="1">
    <citation type="journal article" date="2017" name="Nat. Commun.">
        <title>Genome assembly with in vitro proximity ligation data and whole-genome triplication in lettuce.</title>
        <authorList>
            <person name="Reyes-Chin-Wo S."/>
            <person name="Wang Z."/>
            <person name="Yang X."/>
            <person name="Kozik A."/>
            <person name="Arikit S."/>
            <person name="Song C."/>
            <person name="Xia L."/>
            <person name="Froenicke L."/>
            <person name="Lavelle D.O."/>
            <person name="Truco M.J."/>
            <person name="Xia R."/>
            <person name="Zhu S."/>
            <person name="Xu C."/>
            <person name="Xu H."/>
            <person name="Xu X."/>
            <person name="Cox K."/>
            <person name="Korf I."/>
            <person name="Meyers B.C."/>
            <person name="Michelmore R.W."/>
        </authorList>
    </citation>
    <scope>NUCLEOTIDE SEQUENCE [LARGE SCALE GENOMIC DNA]</scope>
    <source>
        <strain evidence="5">cv. Salinas</strain>
        <tissue evidence="4">Seedlings</tissue>
    </source>
</reference>
<dbReference type="GO" id="GO:0010468">
    <property type="term" value="P:regulation of gene expression"/>
    <property type="evidence" value="ECO:0007669"/>
    <property type="project" value="UniProtKB-ARBA"/>
</dbReference>
<dbReference type="InterPro" id="IPR004087">
    <property type="entry name" value="KH_dom"/>
</dbReference>
<evidence type="ECO:0000259" key="3">
    <source>
        <dbReference type="PROSITE" id="PS51184"/>
    </source>
</evidence>
<proteinExistence type="predicted"/>
<dbReference type="SUPFAM" id="SSF51197">
    <property type="entry name" value="Clavaminate synthase-like"/>
    <property type="match status" value="1"/>
</dbReference>
<organism evidence="4 5">
    <name type="scientific">Lactuca sativa</name>
    <name type="common">Garden lettuce</name>
    <dbReference type="NCBI Taxonomy" id="4236"/>
    <lineage>
        <taxon>Eukaryota</taxon>
        <taxon>Viridiplantae</taxon>
        <taxon>Streptophyta</taxon>
        <taxon>Embryophyta</taxon>
        <taxon>Tracheophyta</taxon>
        <taxon>Spermatophyta</taxon>
        <taxon>Magnoliopsida</taxon>
        <taxon>eudicotyledons</taxon>
        <taxon>Gunneridae</taxon>
        <taxon>Pentapetalae</taxon>
        <taxon>asterids</taxon>
        <taxon>campanulids</taxon>
        <taxon>Asterales</taxon>
        <taxon>Asteraceae</taxon>
        <taxon>Cichorioideae</taxon>
        <taxon>Cichorieae</taxon>
        <taxon>Lactucinae</taxon>
        <taxon>Lactuca</taxon>
    </lineage>
</organism>
<dbReference type="Proteomes" id="UP000235145">
    <property type="component" value="Unassembled WGS sequence"/>
</dbReference>
<dbReference type="SMART" id="SM00322">
    <property type="entry name" value="KH"/>
    <property type="match status" value="2"/>
</dbReference>
<dbReference type="EMBL" id="NBSK02000007">
    <property type="protein sequence ID" value="KAJ0196721.1"/>
    <property type="molecule type" value="Genomic_DNA"/>
</dbReference>
<dbReference type="Gene3D" id="2.60.120.650">
    <property type="entry name" value="Cupin"/>
    <property type="match status" value="1"/>
</dbReference>
<sequence length="380" mass="41290">MFPPNSCFDNGGGGGGYDSNDRKGFNSGPPGSILCSNLIFHVPLRCRVCNCGYCFDYGQKPYSTTVVSFAYGYGNPSKKIDIPNGRVGVIIGKGGETIKYLQMQSGAKIQVTRDMDLDPHSLTRTVELTGTSESIAKADQLIKDVLAEAESGGSGIVSRRMPGEGETIKNMQTSTGARSQVIPLHPPPGDTSTERTVQIDGSSEHIEAEKQLVNEVISETNWVFFKELSAGGAAGGFDYYNQQQAPQNQPPGGTVAATDGARSQLLETHLAKLFKQKMEIFTKVQHTQVTQLSPKILKSEGIPVYRASQCCGEFIVTFPRAYHAGFSCGFNCVEAVNVAPVDWLEHGQGVVEVYSQQRRKTSISHKSLLARERIRALWEA</sequence>
<dbReference type="SUPFAM" id="SSF54791">
    <property type="entry name" value="Eukaryotic type KH-domain (KH-domain type I)"/>
    <property type="match status" value="2"/>
</dbReference>
<dbReference type="PROSITE" id="PS50084">
    <property type="entry name" value="KH_TYPE_1"/>
    <property type="match status" value="2"/>
</dbReference>
<keyword evidence="1" id="KW-0694">RNA-binding</keyword>
<dbReference type="InterPro" id="IPR003347">
    <property type="entry name" value="JmjC_dom"/>
</dbReference>
<dbReference type="PANTHER" id="PTHR10694:SF105">
    <property type="entry name" value="LYSINE-SPECIFIC DEMETHYLASE JMJ14"/>
    <property type="match status" value="1"/>
</dbReference>
<name>A0A9R1V1W0_LACSA</name>
<keyword evidence="5" id="KW-1185">Reference proteome</keyword>
<dbReference type="SMART" id="SM00558">
    <property type="entry name" value="JmjC"/>
    <property type="match status" value="1"/>
</dbReference>
<dbReference type="PROSITE" id="PS51184">
    <property type="entry name" value="JMJC"/>
    <property type="match status" value="1"/>
</dbReference>
<evidence type="ECO:0000313" key="4">
    <source>
        <dbReference type="EMBL" id="KAJ0196721.1"/>
    </source>
</evidence>
<dbReference type="InterPro" id="IPR036612">
    <property type="entry name" value="KH_dom_type_1_sf"/>
</dbReference>